<gene>
    <name evidence="9" type="primary">secD</name>
    <name evidence="14" type="ORF">SAMN04489810_2572</name>
</gene>
<feature type="domain" description="SecDF P1 head subdomain" evidence="13">
    <location>
        <begin position="208"/>
        <end position="315"/>
    </location>
</feature>
<dbReference type="PANTHER" id="PTHR30081">
    <property type="entry name" value="PROTEIN-EXPORT MEMBRANE PROTEIN SEC"/>
    <property type="match status" value="1"/>
</dbReference>
<dbReference type="GO" id="GO:0043952">
    <property type="term" value="P:protein transport by the Sec complex"/>
    <property type="evidence" value="ECO:0007669"/>
    <property type="project" value="UniProtKB-UniRule"/>
</dbReference>
<dbReference type="InterPro" id="IPR048634">
    <property type="entry name" value="SecD_SecF_C"/>
</dbReference>
<evidence type="ECO:0000259" key="12">
    <source>
        <dbReference type="Pfam" id="PF21760"/>
    </source>
</evidence>
<comment type="function">
    <text evidence="9">Part of the Sec protein translocase complex. Interacts with the SecYEG preprotein conducting channel. SecDF uses the proton motive force (PMF) to complete protein translocation after the ATP-dependent function of SecA.</text>
</comment>
<dbReference type="Pfam" id="PF22599">
    <property type="entry name" value="SecDF_P1_head"/>
    <property type="match status" value="1"/>
</dbReference>
<evidence type="ECO:0000256" key="2">
    <source>
        <dbReference type="ARBA" id="ARBA00022448"/>
    </source>
</evidence>
<proteinExistence type="inferred from homology"/>
<evidence type="ECO:0000256" key="5">
    <source>
        <dbReference type="ARBA" id="ARBA00022927"/>
    </source>
</evidence>
<dbReference type="PANTHER" id="PTHR30081:SF1">
    <property type="entry name" value="PROTEIN TRANSLOCASE SUBUNIT SECD"/>
    <property type="match status" value="1"/>
</dbReference>
<dbReference type="SUPFAM" id="SSF82866">
    <property type="entry name" value="Multidrug efflux transporter AcrB transmembrane domain"/>
    <property type="match status" value="1"/>
</dbReference>
<dbReference type="NCBIfam" id="TIGR00916">
    <property type="entry name" value="2A0604s01"/>
    <property type="match status" value="1"/>
</dbReference>
<keyword evidence="6 9" id="KW-1133">Transmembrane helix</keyword>
<feature type="transmembrane region" description="Helical" evidence="9">
    <location>
        <begin position="390"/>
        <end position="413"/>
    </location>
</feature>
<comment type="similarity">
    <text evidence="9">Belongs to the SecD/SecF family. SecD subfamily.</text>
</comment>
<organism evidence="14 15">
    <name type="scientific">Microbacterium pygmaeum</name>
    <dbReference type="NCBI Taxonomy" id="370764"/>
    <lineage>
        <taxon>Bacteria</taxon>
        <taxon>Bacillati</taxon>
        <taxon>Actinomycetota</taxon>
        <taxon>Actinomycetes</taxon>
        <taxon>Micrococcales</taxon>
        <taxon>Microbacteriaceae</taxon>
        <taxon>Microbacterium</taxon>
    </lineage>
</organism>
<evidence type="ECO:0000256" key="7">
    <source>
        <dbReference type="ARBA" id="ARBA00023010"/>
    </source>
</evidence>
<keyword evidence="2 9" id="KW-0813">Transport</keyword>
<keyword evidence="8 9" id="KW-0472">Membrane</keyword>
<dbReference type="GO" id="GO:0005886">
    <property type="term" value="C:plasma membrane"/>
    <property type="evidence" value="ECO:0007669"/>
    <property type="project" value="UniProtKB-SubCell"/>
</dbReference>
<dbReference type="AlphaFoldDB" id="A0A1G8B2M8"/>
<feature type="transmembrane region" description="Helical" evidence="9">
    <location>
        <begin position="362"/>
        <end position="384"/>
    </location>
</feature>
<keyword evidence="5 9" id="KW-0653">Protein transport</keyword>
<accession>A0A1G8B2M8</accession>
<dbReference type="EMBL" id="LT629692">
    <property type="protein sequence ID" value="SDH27447.1"/>
    <property type="molecule type" value="Genomic_DNA"/>
</dbReference>
<feature type="region of interest" description="Disordered" evidence="10">
    <location>
        <begin position="135"/>
        <end position="169"/>
    </location>
</feature>
<dbReference type="GO" id="GO:0065002">
    <property type="term" value="P:intracellular protein transmembrane transport"/>
    <property type="evidence" value="ECO:0007669"/>
    <property type="project" value="UniProtKB-UniRule"/>
</dbReference>
<evidence type="ECO:0000256" key="3">
    <source>
        <dbReference type="ARBA" id="ARBA00022475"/>
    </source>
</evidence>
<comment type="subunit">
    <text evidence="9">Forms a complex with SecF. Part of the essential Sec protein translocation apparatus which comprises SecA, SecYEG and auxiliary proteins SecDF. Other proteins may also be involved.</text>
</comment>
<dbReference type="STRING" id="370764.SAMN04489810_2572"/>
<name>A0A1G8B2M8_9MICO</name>
<evidence type="ECO:0000256" key="1">
    <source>
        <dbReference type="ARBA" id="ARBA00004651"/>
    </source>
</evidence>
<feature type="transmembrane region" description="Helical" evidence="9">
    <location>
        <begin position="335"/>
        <end position="355"/>
    </location>
</feature>
<evidence type="ECO:0000256" key="4">
    <source>
        <dbReference type="ARBA" id="ARBA00022692"/>
    </source>
</evidence>
<feature type="domain" description="Protein export membrane protein SecD/SecF C-terminal" evidence="11">
    <location>
        <begin position="317"/>
        <end position="492"/>
    </location>
</feature>
<feature type="domain" description="Protein translocase subunit SecDF P1" evidence="12">
    <location>
        <begin position="71"/>
        <end position="127"/>
    </location>
</feature>
<dbReference type="InterPro" id="IPR022813">
    <property type="entry name" value="SecD/SecF_arch_bac"/>
</dbReference>
<keyword evidence="3 9" id="KW-1003">Cell membrane</keyword>
<dbReference type="InterPro" id="IPR055344">
    <property type="entry name" value="SecD_SecF_C_bact"/>
</dbReference>
<evidence type="ECO:0000256" key="10">
    <source>
        <dbReference type="SAM" id="MobiDB-lite"/>
    </source>
</evidence>
<evidence type="ECO:0000259" key="13">
    <source>
        <dbReference type="Pfam" id="PF22599"/>
    </source>
</evidence>
<dbReference type="NCBIfam" id="TIGR01129">
    <property type="entry name" value="secD"/>
    <property type="match status" value="1"/>
</dbReference>
<comment type="subcellular location">
    <subcellularLocation>
        <location evidence="1 9">Cell membrane</location>
        <topology evidence="1 9">Multi-pass membrane protein</topology>
    </subcellularLocation>
</comment>
<evidence type="ECO:0000313" key="15">
    <source>
        <dbReference type="Proteomes" id="UP000199009"/>
    </source>
</evidence>
<dbReference type="InterPro" id="IPR005791">
    <property type="entry name" value="SecD"/>
</dbReference>
<reference evidence="14 15" key="1">
    <citation type="submission" date="2016-10" db="EMBL/GenBank/DDBJ databases">
        <authorList>
            <person name="de Groot N.N."/>
        </authorList>
    </citation>
    <scope>NUCLEOTIDE SEQUENCE [LARGE SCALE GENOMIC DNA]</scope>
    <source>
        <strain evidence="14 15">DSM 23142</strain>
    </source>
</reference>
<feature type="transmembrane region" description="Helical" evidence="9">
    <location>
        <begin position="442"/>
        <end position="459"/>
    </location>
</feature>
<dbReference type="OrthoDB" id="5240379at2"/>
<dbReference type="GO" id="GO:0006605">
    <property type="term" value="P:protein targeting"/>
    <property type="evidence" value="ECO:0007669"/>
    <property type="project" value="UniProtKB-UniRule"/>
</dbReference>
<dbReference type="Pfam" id="PF21760">
    <property type="entry name" value="SecD_1st"/>
    <property type="match status" value="1"/>
</dbReference>
<dbReference type="InterPro" id="IPR054384">
    <property type="entry name" value="SecDF_P1_head"/>
</dbReference>
<evidence type="ECO:0000259" key="11">
    <source>
        <dbReference type="Pfam" id="PF02355"/>
    </source>
</evidence>
<dbReference type="GO" id="GO:0015450">
    <property type="term" value="F:protein-transporting ATPase activity"/>
    <property type="evidence" value="ECO:0007669"/>
    <property type="project" value="InterPro"/>
</dbReference>
<keyword evidence="7 9" id="KW-0811">Translocation</keyword>
<dbReference type="Gene3D" id="3.30.70.3220">
    <property type="match status" value="1"/>
</dbReference>
<dbReference type="InterPro" id="IPR048631">
    <property type="entry name" value="SecD_1st"/>
</dbReference>
<dbReference type="Pfam" id="PF02355">
    <property type="entry name" value="SecD_SecF_C"/>
    <property type="match status" value="1"/>
</dbReference>
<dbReference type="Gene3D" id="3.30.1360.200">
    <property type="match status" value="1"/>
</dbReference>
<evidence type="ECO:0000256" key="9">
    <source>
        <dbReference type="HAMAP-Rule" id="MF_01463"/>
    </source>
</evidence>
<feature type="region of interest" description="Disordered" evidence="10">
    <location>
        <begin position="531"/>
        <end position="582"/>
    </location>
</feature>
<feature type="compositionally biased region" description="Basic and acidic residues" evidence="10">
    <location>
        <begin position="540"/>
        <end position="556"/>
    </location>
</feature>
<evidence type="ECO:0000313" key="14">
    <source>
        <dbReference type="EMBL" id="SDH27447.1"/>
    </source>
</evidence>
<evidence type="ECO:0000256" key="6">
    <source>
        <dbReference type="ARBA" id="ARBA00022989"/>
    </source>
</evidence>
<feature type="transmembrane region" description="Helical" evidence="9">
    <location>
        <begin position="465"/>
        <end position="484"/>
    </location>
</feature>
<dbReference type="Proteomes" id="UP000199009">
    <property type="component" value="Chromosome I"/>
</dbReference>
<comment type="caution">
    <text evidence="9">Lacks conserved residue(s) required for the propagation of feature annotation.</text>
</comment>
<evidence type="ECO:0000256" key="8">
    <source>
        <dbReference type="ARBA" id="ARBA00023136"/>
    </source>
</evidence>
<dbReference type="HAMAP" id="MF_01463_B">
    <property type="entry name" value="SecD_B"/>
    <property type="match status" value="1"/>
</dbReference>
<protein>
    <recommendedName>
        <fullName evidence="9">Protein translocase subunit SecD</fullName>
    </recommendedName>
</protein>
<keyword evidence="15" id="KW-1185">Reference proteome</keyword>
<dbReference type="RefSeq" id="WP_091490866.1">
    <property type="nucleotide sequence ID" value="NZ_LT629692.1"/>
</dbReference>
<keyword evidence="4 9" id="KW-0812">Transmembrane</keyword>
<sequence>MATSTPVRHAWRALTGLLVITALLFGINALGVYVFKGSSWSPELALDLQGGTQIILEAQTSDGADPTTDQMNQAVTIIRQRVDASGVGEADVTTEGGKNIVVQIPGQADEATRQRIEASAQLQLRAVLYTGNPATSYVGDDGKQTPYPTPDPSLPSTPTASPTNGSDPSWITPALLAQFSVYDCADPANDPANAPKDQPLITCEADGSAKYILGPVELDGTSIDDATFGLQQTNGQWSVNLKFDDAGTKTFGEISQRLFGADPPLNQFAFVLDGSVLSAPSMNAVILGGDPSITGSFTQDTAKALADQLKYGALPLSFQVVSSDTISATLGSQQLQIGLIAGLIGLALVAIYSLIVYRALGFVIIASLAVMGVLTYITLCILAWRMGFRLSLAGVAGLIVTIGFTADSFIVYFERIRDELRDGKSITGAVEDGWGRAKRTIYISKSINILAAIVLYILADATVKGFAFTLGLTTAIDVLIFILFTHPVMQLLARTKFFGSGHPLSGLDPDALGAVYRGRAQFRAPAITTATAAGRRTAKSRGEAERRQTIAERKQAELAAAKKTSGGSAGAEPSADDTEGTR</sequence>